<evidence type="ECO:0000313" key="3">
    <source>
        <dbReference type="Proteomes" id="UP000326532"/>
    </source>
</evidence>
<accession>A0A5N6DYB8</accession>
<keyword evidence="1" id="KW-0472">Membrane</keyword>
<keyword evidence="1" id="KW-0812">Transmembrane</keyword>
<keyword evidence="3" id="KW-1185">Reference proteome</keyword>
<sequence>MEPKCLPWRLTHLHKLLWNWDWMRWLHSILPMILAFLNNSVMLAHACSYHFFNIISSPLAKRG</sequence>
<protein>
    <submittedName>
        <fullName evidence="2">Uncharacterized protein</fullName>
    </submittedName>
</protein>
<reference evidence="2 3" key="1">
    <citation type="submission" date="2019-04" db="EMBL/GenBank/DDBJ databases">
        <title>Fungal friends and foes A comparative genomics study of 23 Aspergillus species from section Flavi.</title>
        <authorList>
            <consortium name="DOE Joint Genome Institute"/>
            <person name="Kjaerbolling I."/>
            <person name="Vesth T.C."/>
            <person name="Frisvad J.C."/>
            <person name="Nybo J.L."/>
            <person name="Theobald S."/>
            <person name="Kildgaard S."/>
            <person name="Petersen T.I."/>
            <person name="Kuo A."/>
            <person name="Sato A."/>
            <person name="Lyhne E.K."/>
            <person name="Kogle M.E."/>
            <person name="Wiebenga A."/>
            <person name="Kun R.S."/>
            <person name="Lubbers R.J."/>
            <person name="Makela M.R."/>
            <person name="Barry K."/>
            <person name="Chovatia M."/>
            <person name="Clum A."/>
            <person name="Daum C."/>
            <person name="Haridas S."/>
            <person name="He G."/>
            <person name="LaButti K."/>
            <person name="Lipzen A."/>
            <person name="Mondo S."/>
            <person name="Pangilinan J."/>
            <person name="Riley R."/>
            <person name="Salamov A."/>
            <person name="Simmons B.A."/>
            <person name="Magnuson J.K."/>
            <person name="Henrissat B."/>
            <person name="Mortensen U.H."/>
            <person name="Larsen T.O."/>
            <person name="De vries R.P."/>
            <person name="Grigoriev I.V."/>
            <person name="Machida M."/>
            <person name="Baker S.E."/>
            <person name="Andersen M.R."/>
        </authorList>
    </citation>
    <scope>NUCLEOTIDE SEQUENCE [LARGE SCALE GENOMIC DNA]</scope>
    <source>
        <strain evidence="2 3">CBS 117618</strain>
    </source>
</reference>
<proteinExistence type="predicted"/>
<dbReference type="VEuPathDB" id="FungiDB:BDV34DRAFT_187516"/>
<evidence type="ECO:0000313" key="2">
    <source>
        <dbReference type="EMBL" id="KAB8209917.1"/>
    </source>
</evidence>
<feature type="transmembrane region" description="Helical" evidence="1">
    <location>
        <begin position="25"/>
        <end position="52"/>
    </location>
</feature>
<keyword evidence="1" id="KW-1133">Transmembrane helix</keyword>
<dbReference type="Proteomes" id="UP000326532">
    <property type="component" value="Unassembled WGS sequence"/>
</dbReference>
<dbReference type="EMBL" id="ML734944">
    <property type="protein sequence ID" value="KAB8209917.1"/>
    <property type="molecule type" value="Genomic_DNA"/>
</dbReference>
<gene>
    <name evidence="2" type="ORF">BDV34DRAFT_187516</name>
</gene>
<dbReference type="AlphaFoldDB" id="A0A5N6DYB8"/>
<name>A0A5N6DYB8_ASPPA</name>
<evidence type="ECO:0000256" key="1">
    <source>
        <dbReference type="SAM" id="Phobius"/>
    </source>
</evidence>
<organism evidence="2 3">
    <name type="scientific">Aspergillus parasiticus</name>
    <dbReference type="NCBI Taxonomy" id="5067"/>
    <lineage>
        <taxon>Eukaryota</taxon>
        <taxon>Fungi</taxon>
        <taxon>Dikarya</taxon>
        <taxon>Ascomycota</taxon>
        <taxon>Pezizomycotina</taxon>
        <taxon>Eurotiomycetes</taxon>
        <taxon>Eurotiomycetidae</taxon>
        <taxon>Eurotiales</taxon>
        <taxon>Aspergillaceae</taxon>
        <taxon>Aspergillus</taxon>
        <taxon>Aspergillus subgen. Circumdati</taxon>
    </lineage>
</organism>